<protein>
    <submittedName>
        <fullName evidence="2">Uncharacterized protein</fullName>
    </submittedName>
</protein>
<proteinExistence type="predicted"/>
<dbReference type="RefSeq" id="YP_009285313.1">
    <property type="nucleotide sequence ID" value="NC_031056.1"/>
</dbReference>
<feature type="region of interest" description="Disordered" evidence="1">
    <location>
        <begin position="145"/>
        <end position="167"/>
    </location>
</feature>
<dbReference type="GeneID" id="29082025"/>
<evidence type="ECO:0000256" key="1">
    <source>
        <dbReference type="SAM" id="MobiDB-lite"/>
    </source>
</evidence>
<feature type="compositionally biased region" description="Acidic residues" evidence="1">
    <location>
        <begin position="151"/>
        <end position="167"/>
    </location>
</feature>
<keyword evidence="3" id="KW-1185">Reference proteome</keyword>
<dbReference type="OrthoDB" id="9566at10239"/>
<sequence>MKRILDTLLDASVTLQEVHHDLAVGDTSLAEDYVKAEIEVVQEQLELLVEAIEGFQKSEPVKDKKETLGEFIQRVTDSFEFAHETIKEMWAQSFEEAIKILENKRGYAGCVTPSSTGMIQGKLNVTSERITFVAGEEEFVFEKYEDNARAEEDDNSDYGEEDEGRWEEEESPCETCNCSYYCHDQVTLLEYIKEQESQKGDLTFKNLNLIEEHLNGKKVFDADDYELVRYHLKANPNASSHEVDTLSEFGLRLAWNARLYLAGKLK</sequence>
<evidence type="ECO:0000313" key="2">
    <source>
        <dbReference type="EMBL" id="AMO25824.1"/>
    </source>
</evidence>
<dbReference type="EMBL" id="KU577463">
    <property type="protein sequence ID" value="AMO25824.1"/>
    <property type="molecule type" value="Genomic_DNA"/>
</dbReference>
<accession>A0A140HLG2</accession>
<dbReference type="Proteomes" id="UP000201785">
    <property type="component" value="Segment"/>
</dbReference>
<dbReference type="KEGG" id="vg:29082025"/>
<evidence type="ECO:0000313" key="3">
    <source>
        <dbReference type="Proteomes" id="UP000201785"/>
    </source>
</evidence>
<name>A0A140HLG2_9CAUD</name>
<reference evidence="2 3" key="1">
    <citation type="journal article" date="2016" name="Genome Announc.">
        <title>Complete Genome Sequence of Bacteriophage Deep-Blue Infecting Emetic Bacillus cereus.</title>
        <authorList>
            <person name="Hock L."/>
            <person name="Gillis A."/>
            <person name="Mahillon J."/>
        </authorList>
    </citation>
    <scope>NUCLEOTIDE SEQUENCE [LARGE SCALE GENOMIC DNA]</scope>
</reference>
<gene>
    <name evidence="2" type="ORF">Blue_001</name>
</gene>
<organism evidence="2 3">
    <name type="scientific">Bacillus phage Deep Blue</name>
    <dbReference type="NCBI Taxonomy" id="1792245"/>
    <lineage>
        <taxon>Viruses</taxon>
        <taxon>Duplodnaviria</taxon>
        <taxon>Heunggongvirae</taxon>
        <taxon>Uroviricota</taxon>
        <taxon>Caudoviricetes</taxon>
        <taxon>Herelleviridae</taxon>
        <taxon>Bastillevirinae</taxon>
        <taxon>Caeruleovirus</taxon>
        <taxon>Caeruleovirus deepblue</taxon>
    </lineage>
</organism>